<evidence type="ECO:0000256" key="10">
    <source>
        <dbReference type="RuleBase" id="RU079119"/>
    </source>
</evidence>
<dbReference type="InterPro" id="IPR001594">
    <property type="entry name" value="Palmitoyltrfase_DHHC"/>
</dbReference>
<feature type="compositionally biased region" description="Basic and acidic residues" evidence="11">
    <location>
        <begin position="326"/>
        <end position="339"/>
    </location>
</feature>
<feature type="transmembrane region" description="Helical" evidence="10">
    <location>
        <begin position="200"/>
        <end position="223"/>
    </location>
</feature>
<dbReference type="GO" id="GO:0016020">
    <property type="term" value="C:membrane"/>
    <property type="evidence" value="ECO:0007669"/>
    <property type="project" value="UniProtKB-SubCell"/>
</dbReference>
<feature type="compositionally biased region" description="Low complexity" evidence="11">
    <location>
        <begin position="554"/>
        <end position="564"/>
    </location>
</feature>
<keyword evidence="8 10" id="KW-0012">Acyltransferase</keyword>
<feature type="compositionally biased region" description="Acidic residues" evidence="11">
    <location>
        <begin position="470"/>
        <end position="482"/>
    </location>
</feature>
<evidence type="ECO:0000313" key="13">
    <source>
        <dbReference type="EMBL" id="KAK3299244.1"/>
    </source>
</evidence>
<keyword evidence="14" id="KW-1185">Reference proteome</keyword>
<evidence type="ECO:0000313" key="14">
    <source>
        <dbReference type="Proteomes" id="UP001278766"/>
    </source>
</evidence>
<comment type="caution">
    <text evidence="13">The sequence shown here is derived from an EMBL/GenBank/DDBJ whole genome shotgun (WGS) entry which is preliminary data.</text>
</comment>
<keyword evidence="7" id="KW-0449">Lipoprotein</keyword>
<comment type="catalytic activity">
    <reaction evidence="9 10">
        <text>L-cysteinyl-[protein] + hexadecanoyl-CoA = S-hexadecanoyl-L-cysteinyl-[protein] + CoA</text>
        <dbReference type="Rhea" id="RHEA:36683"/>
        <dbReference type="Rhea" id="RHEA-COMP:10131"/>
        <dbReference type="Rhea" id="RHEA-COMP:11032"/>
        <dbReference type="ChEBI" id="CHEBI:29950"/>
        <dbReference type="ChEBI" id="CHEBI:57287"/>
        <dbReference type="ChEBI" id="CHEBI:57379"/>
        <dbReference type="ChEBI" id="CHEBI:74151"/>
        <dbReference type="EC" id="2.3.1.225"/>
    </reaction>
</comment>
<dbReference type="InterPro" id="IPR039859">
    <property type="entry name" value="PFA4/ZDH16/20/ERF2-like"/>
</dbReference>
<feature type="region of interest" description="Disordered" evidence="11">
    <location>
        <begin position="450"/>
        <end position="702"/>
    </location>
</feature>
<dbReference type="EMBL" id="JAUEPN010000002">
    <property type="protein sequence ID" value="KAK3299244.1"/>
    <property type="molecule type" value="Genomic_DNA"/>
</dbReference>
<feature type="compositionally biased region" description="Basic and acidic residues" evidence="11">
    <location>
        <begin position="450"/>
        <end position="463"/>
    </location>
</feature>
<evidence type="ECO:0000256" key="2">
    <source>
        <dbReference type="ARBA" id="ARBA00022679"/>
    </source>
</evidence>
<keyword evidence="4 10" id="KW-1133">Transmembrane helix</keyword>
<protein>
    <recommendedName>
        <fullName evidence="10">Palmitoyltransferase</fullName>
        <ecNumber evidence="10">2.3.1.225</ecNumber>
    </recommendedName>
</protein>
<evidence type="ECO:0000256" key="3">
    <source>
        <dbReference type="ARBA" id="ARBA00022692"/>
    </source>
</evidence>
<accession>A0AAE0HMF7</accession>
<evidence type="ECO:0000256" key="6">
    <source>
        <dbReference type="ARBA" id="ARBA00023139"/>
    </source>
</evidence>
<reference evidence="13" key="2">
    <citation type="submission" date="2023-06" db="EMBL/GenBank/DDBJ databases">
        <authorList>
            <consortium name="Lawrence Berkeley National Laboratory"/>
            <person name="Haridas S."/>
            <person name="Hensen N."/>
            <person name="Bonometti L."/>
            <person name="Westerberg I."/>
            <person name="Brannstrom I.O."/>
            <person name="Guillou S."/>
            <person name="Cros-Aarteil S."/>
            <person name="Calhoun S."/>
            <person name="Kuo A."/>
            <person name="Mondo S."/>
            <person name="Pangilinan J."/>
            <person name="Riley R."/>
            <person name="Labutti K."/>
            <person name="Andreopoulos B."/>
            <person name="Lipzen A."/>
            <person name="Chen C."/>
            <person name="Yanf M."/>
            <person name="Daum C."/>
            <person name="Ng V."/>
            <person name="Clum A."/>
            <person name="Steindorff A."/>
            <person name="Ohm R."/>
            <person name="Martin F."/>
            <person name="Silar P."/>
            <person name="Natvig D."/>
            <person name="Lalanne C."/>
            <person name="Gautier V."/>
            <person name="Ament-Velasquez S.L."/>
            <person name="Kruys A."/>
            <person name="Hutchinson M.I."/>
            <person name="Powell A.J."/>
            <person name="Barry K."/>
            <person name="Miller A.N."/>
            <person name="Grigoriev I.V."/>
            <person name="Debuchy R."/>
            <person name="Gladieux P."/>
            <person name="Thoren M.H."/>
            <person name="Johannesson H."/>
        </authorList>
    </citation>
    <scope>NUCLEOTIDE SEQUENCE</scope>
    <source>
        <strain evidence="13">CBS 168.71</strain>
    </source>
</reference>
<proteinExistence type="inferred from homology"/>
<evidence type="ECO:0000256" key="5">
    <source>
        <dbReference type="ARBA" id="ARBA00023136"/>
    </source>
</evidence>
<evidence type="ECO:0000256" key="1">
    <source>
        <dbReference type="ARBA" id="ARBA00004141"/>
    </source>
</evidence>
<dbReference type="GO" id="GO:0019706">
    <property type="term" value="F:protein-cysteine S-palmitoyltransferase activity"/>
    <property type="evidence" value="ECO:0007669"/>
    <property type="project" value="UniProtKB-EC"/>
</dbReference>
<dbReference type="PANTHER" id="PTHR12246">
    <property type="entry name" value="PALMITOYLTRANSFERASE ZDHHC16"/>
    <property type="match status" value="1"/>
</dbReference>
<evidence type="ECO:0000259" key="12">
    <source>
        <dbReference type="Pfam" id="PF01529"/>
    </source>
</evidence>
<feature type="compositionally biased region" description="Acidic residues" evidence="11">
    <location>
        <begin position="582"/>
        <end position="602"/>
    </location>
</feature>
<dbReference type="Proteomes" id="UP001278766">
    <property type="component" value="Unassembled WGS sequence"/>
</dbReference>
<keyword evidence="5 10" id="KW-0472">Membrane</keyword>
<feature type="transmembrane region" description="Helical" evidence="10">
    <location>
        <begin position="243"/>
        <end position="265"/>
    </location>
</feature>
<organism evidence="13 14">
    <name type="scientific">Chaetomium fimeti</name>
    <dbReference type="NCBI Taxonomy" id="1854472"/>
    <lineage>
        <taxon>Eukaryota</taxon>
        <taxon>Fungi</taxon>
        <taxon>Dikarya</taxon>
        <taxon>Ascomycota</taxon>
        <taxon>Pezizomycotina</taxon>
        <taxon>Sordariomycetes</taxon>
        <taxon>Sordariomycetidae</taxon>
        <taxon>Sordariales</taxon>
        <taxon>Chaetomiaceae</taxon>
        <taxon>Chaetomium</taxon>
    </lineage>
</organism>
<evidence type="ECO:0000256" key="9">
    <source>
        <dbReference type="ARBA" id="ARBA00048048"/>
    </source>
</evidence>
<evidence type="ECO:0000256" key="7">
    <source>
        <dbReference type="ARBA" id="ARBA00023288"/>
    </source>
</evidence>
<dbReference type="AlphaFoldDB" id="A0AAE0HMF7"/>
<dbReference type="GeneID" id="87845966"/>
<feature type="compositionally biased region" description="Low complexity" evidence="11">
    <location>
        <begin position="657"/>
        <end position="669"/>
    </location>
</feature>
<feature type="transmembrane region" description="Helical" evidence="10">
    <location>
        <begin position="66"/>
        <end position="86"/>
    </location>
</feature>
<keyword evidence="6" id="KW-0564">Palmitate</keyword>
<dbReference type="Pfam" id="PF01529">
    <property type="entry name" value="DHHC"/>
    <property type="match status" value="1"/>
</dbReference>
<feature type="domain" description="Palmitoyltransferase DHHC" evidence="12">
    <location>
        <begin position="151"/>
        <end position="278"/>
    </location>
</feature>
<dbReference type="EC" id="2.3.1.225" evidence="10"/>
<comment type="domain">
    <text evidence="10">The DHHC domain is required for palmitoyltransferase activity.</text>
</comment>
<dbReference type="PROSITE" id="PS50216">
    <property type="entry name" value="DHHC"/>
    <property type="match status" value="1"/>
</dbReference>
<keyword evidence="2 10" id="KW-0808">Transferase</keyword>
<comment type="subcellular location">
    <subcellularLocation>
        <location evidence="1">Membrane</location>
        <topology evidence="1">Multi-pass membrane protein</topology>
    </subcellularLocation>
</comment>
<keyword evidence="3 10" id="KW-0812">Transmembrane</keyword>
<feature type="compositionally biased region" description="Polar residues" evidence="11">
    <location>
        <begin position="518"/>
        <end position="533"/>
    </location>
</feature>
<evidence type="ECO:0000256" key="8">
    <source>
        <dbReference type="ARBA" id="ARBA00023315"/>
    </source>
</evidence>
<dbReference type="RefSeq" id="XP_062662758.1">
    <property type="nucleotide sequence ID" value="XM_062809018.1"/>
</dbReference>
<name>A0AAE0HMF7_9PEZI</name>
<evidence type="ECO:0000256" key="11">
    <source>
        <dbReference type="SAM" id="MobiDB-lite"/>
    </source>
</evidence>
<feature type="region of interest" description="Disordered" evidence="11">
    <location>
        <begin position="325"/>
        <end position="380"/>
    </location>
</feature>
<comment type="similarity">
    <text evidence="10">Belongs to the DHHC palmitoyltransferase family.</text>
</comment>
<sequence length="702" mass="77463">MDATPLSRFDPSDPSDPSYSFSYANTTAATTTTTTTADTDINTNTMGSVRRWARRLERLCCTCAKYFPLVFVYGITTWAVYVLVMLCSKPSKVTWLGTPTAAGGIALYLLLNWCYTTAVFTPPGSTTNDNGYSTLPTHAAPTATSFTVKSNGELRFCKKCQARKPDRAHHCSTCRRCVLKMDHHCPWLATCVGLRNHKSFLLFLIYTTLYCFYCFAASGAWVWEEIFATSATTVESLMPVNYIMLAIVSGIIGIVIGAFSGWHIYLASKGQTTIECLEKTRYLSPLRQSMHRTYINQHTPGQGIALPSYGQQFLDIHQNALPGITRPEEGEELRPEPSRSPRRHHTPDTPDIEYGSPSRRTGTEPDLQAGTRRFTPDEMERYRARKRYEEYLDEQDSTRLPNAFDLGPRRNLLHLFGHNPWLWPVPVSNTTGDGWSWEPNPAWVGARERLAREREQQAERERVAGWGAGDDGEDDDEHDNDGEGNGLLGVQGGAGRHYIPRRQQHQPPAGGRNHRPFQHSSLRPSSPATTTAGRKTPSKADRILGRDPNLYTDGANNNNLANGGESVSLRRLNPATGRTIEDELDEIDRADDGADDDDDYNDNNDNGNGNANGRGRGQQQQAQQPQQPPPQQPPQQQQQRAEAERRALNVVTNTRWGSRSPGPASGGASTLLRGPASPASPAMLGSASGNGSVVGEDDDGVD</sequence>
<reference evidence="13" key="1">
    <citation type="journal article" date="2023" name="Mol. Phylogenet. Evol.">
        <title>Genome-scale phylogeny and comparative genomics of the fungal order Sordariales.</title>
        <authorList>
            <person name="Hensen N."/>
            <person name="Bonometti L."/>
            <person name="Westerberg I."/>
            <person name="Brannstrom I.O."/>
            <person name="Guillou S."/>
            <person name="Cros-Aarteil S."/>
            <person name="Calhoun S."/>
            <person name="Haridas S."/>
            <person name="Kuo A."/>
            <person name="Mondo S."/>
            <person name="Pangilinan J."/>
            <person name="Riley R."/>
            <person name="LaButti K."/>
            <person name="Andreopoulos B."/>
            <person name="Lipzen A."/>
            <person name="Chen C."/>
            <person name="Yan M."/>
            <person name="Daum C."/>
            <person name="Ng V."/>
            <person name="Clum A."/>
            <person name="Steindorff A."/>
            <person name="Ohm R.A."/>
            <person name="Martin F."/>
            <person name="Silar P."/>
            <person name="Natvig D.O."/>
            <person name="Lalanne C."/>
            <person name="Gautier V."/>
            <person name="Ament-Velasquez S.L."/>
            <person name="Kruys A."/>
            <person name="Hutchinson M.I."/>
            <person name="Powell A.J."/>
            <person name="Barry K."/>
            <person name="Miller A.N."/>
            <person name="Grigoriev I.V."/>
            <person name="Debuchy R."/>
            <person name="Gladieux P."/>
            <person name="Hiltunen Thoren M."/>
            <person name="Johannesson H."/>
        </authorList>
    </citation>
    <scope>NUCLEOTIDE SEQUENCE</scope>
    <source>
        <strain evidence="13">CBS 168.71</strain>
    </source>
</reference>
<feature type="compositionally biased region" description="Gly residues" evidence="11">
    <location>
        <begin position="483"/>
        <end position="495"/>
    </location>
</feature>
<gene>
    <name evidence="13" type="ORF">B0H64DRAFT_95406</name>
</gene>
<evidence type="ECO:0000256" key="4">
    <source>
        <dbReference type="ARBA" id="ARBA00022989"/>
    </source>
</evidence>